<feature type="chain" id="PRO_5032878225" description="Snake toxin/toxin-like domain-containing protein" evidence="1">
    <location>
        <begin position="22"/>
        <end position="136"/>
    </location>
</feature>
<evidence type="ECO:0000313" key="4">
    <source>
        <dbReference type="Proteomes" id="UP000663879"/>
    </source>
</evidence>
<dbReference type="AlphaFoldDB" id="A0A814RWG3"/>
<feature type="signal peptide" evidence="1">
    <location>
        <begin position="1"/>
        <end position="21"/>
    </location>
</feature>
<dbReference type="InterPro" id="IPR045860">
    <property type="entry name" value="Snake_toxin-like_sf"/>
</dbReference>
<dbReference type="EMBL" id="CAJNOC010010393">
    <property type="protein sequence ID" value="CAF1139442.1"/>
    <property type="molecule type" value="Genomic_DNA"/>
</dbReference>
<evidence type="ECO:0000256" key="1">
    <source>
        <dbReference type="SAM" id="SignalP"/>
    </source>
</evidence>
<keyword evidence="4" id="KW-1185">Reference proteome</keyword>
<protein>
    <recommendedName>
        <fullName evidence="2">Snake toxin/toxin-like domain-containing protein</fullName>
    </recommendedName>
</protein>
<gene>
    <name evidence="3" type="ORF">OXX778_LOCUS22833</name>
</gene>
<dbReference type="Pfam" id="PF00087">
    <property type="entry name" value="Toxin_TOLIP"/>
    <property type="match status" value="1"/>
</dbReference>
<evidence type="ECO:0000313" key="3">
    <source>
        <dbReference type="EMBL" id="CAF1139442.1"/>
    </source>
</evidence>
<comment type="caution">
    <text evidence="3">The sequence shown here is derived from an EMBL/GenBank/DDBJ whole genome shotgun (WGS) entry which is preliminary data.</text>
</comment>
<dbReference type="InterPro" id="IPR035076">
    <property type="entry name" value="Toxin/TOLIP"/>
</dbReference>
<proteinExistence type="predicted"/>
<sequence length="136" mass="14315">MKSTFLVLCALMVASFSFIKCIEDPTPKSSSTPSTTSTTKKSSIECFTCVNCPGSSGATTKEEIKSCDGYCTKAVASVKGITSIIKECSSICVEAEVNGGKLSCCKTDKCNGAETITLNSILSILTLSVIYGFLKF</sequence>
<dbReference type="SUPFAM" id="SSF57302">
    <property type="entry name" value="Snake toxin-like"/>
    <property type="match status" value="1"/>
</dbReference>
<keyword evidence="1" id="KW-0732">Signal</keyword>
<dbReference type="Gene3D" id="2.10.60.10">
    <property type="entry name" value="CD59"/>
    <property type="match status" value="1"/>
</dbReference>
<organism evidence="3 4">
    <name type="scientific">Brachionus calyciflorus</name>
    <dbReference type="NCBI Taxonomy" id="104777"/>
    <lineage>
        <taxon>Eukaryota</taxon>
        <taxon>Metazoa</taxon>
        <taxon>Spiralia</taxon>
        <taxon>Gnathifera</taxon>
        <taxon>Rotifera</taxon>
        <taxon>Eurotatoria</taxon>
        <taxon>Monogononta</taxon>
        <taxon>Pseudotrocha</taxon>
        <taxon>Ploima</taxon>
        <taxon>Brachionidae</taxon>
        <taxon>Brachionus</taxon>
    </lineage>
</organism>
<name>A0A814RWG3_9BILA</name>
<accession>A0A814RWG3</accession>
<feature type="domain" description="Snake toxin/toxin-like" evidence="2">
    <location>
        <begin position="45"/>
        <end position="111"/>
    </location>
</feature>
<dbReference type="Proteomes" id="UP000663879">
    <property type="component" value="Unassembled WGS sequence"/>
</dbReference>
<evidence type="ECO:0000259" key="2">
    <source>
        <dbReference type="Pfam" id="PF00087"/>
    </source>
</evidence>
<reference evidence="3" key="1">
    <citation type="submission" date="2021-02" db="EMBL/GenBank/DDBJ databases">
        <authorList>
            <person name="Nowell W R."/>
        </authorList>
    </citation>
    <scope>NUCLEOTIDE SEQUENCE</scope>
    <source>
        <strain evidence="3">Ploen Becks lab</strain>
    </source>
</reference>